<evidence type="ECO:0000256" key="1">
    <source>
        <dbReference type="SAM" id="MobiDB-lite"/>
    </source>
</evidence>
<organism evidence="2 3">
    <name type="scientific">Papiliotrema laurentii</name>
    <name type="common">Cryptococcus laurentii</name>
    <dbReference type="NCBI Taxonomy" id="5418"/>
    <lineage>
        <taxon>Eukaryota</taxon>
        <taxon>Fungi</taxon>
        <taxon>Dikarya</taxon>
        <taxon>Basidiomycota</taxon>
        <taxon>Agaricomycotina</taxon>
        <taxon>Tremellomycetes</taxon>
        <taxon>Tremellales</taxon>
        <taxon>Rhynchogastremaceae</taxon>
        <taxon>Papiliotrema</taxon>
    </lineage>
</organism>
<dbReference type="AlphaFoldDB" id="A0AAD9CZF2"/>
<accession>A0AAD9CZF2</accession>
<gene>
    <name evidence="2" type="ORF">DB88DRAFT_512378</name>
</gene>
<reference evidence="2" key="1">
    <citation type="submission" date="2023-02" db="EMBL/GenBank/DDBJ databases">
        <title>Identification and recombinant expression of a fungal hydrolase from Papiliotrema laurentii that hydrolyzes apple cutin and clears colloidal polyester polyurethane.</title>
        <authorList>
            <consortium name="DOE Joint Genome Institute"/>
            <person name="Roman V.A."/>
            <person name="Bojanowski C."/>
            <person name="Crable B.R."/>
            <person name="Wagner D.N."/>
            <person name="Hung C.S."/>
            <person name="Nadeau L.J."/>
            <person name="Schratz L."/>
            <person name="Haridas S."/>
            <person name="Pangilinan J."/>
            <person name="Lipzen A."/>
            <person name="Na H."/>
            <person name="Yan M."/>
            <person name="Ng V."/>
            <person name="Grigoriev I.V."/>
            <person name="Spatafora J.W."/>
            <person name="Barlow D."/>
            <person name="Biffinger J."/>
            <person name="Kelley-Loughnane N."/>
            <person name="Varaljay V.A."/>
            <person name="Crookes-Goodson W.J."/>
        </authorList>
    </citation>
    <scope>NUCLEOTIDE SEQUENCE</scope>
    <source>
        <strain evidence="2">5307AH</strain>
    </source>
</reference>
<feature type="region of interest" description="Disordered" evidence="1">
    <location>
        <begin position="246"/>
        <end position="289"/>
    </location>
</feature>
<comment type="caution">
    <text evidence="2">The sequence shown here is derived from an EMBL/GenBank/DDBJ whole genome shotgun (WGS) entry which is preliminary data.</text>
</comment>
<feature type="compositionally biased region" description="Basic residues" evidence="1">
    <location>
        <begin position="163"/>
        <end position="174"/>
    </location>
</feature>
<proteinExistence type="predicted"/>
<dbReference type="Proteomes" id="UP001182556">
    <property type="component" value="Unassembled WGS sequence"/>
</dbReference>
<dbReference type="EMBL" id="JAODAN010000009">
    <property type="protein sequence ID" value="KAK1921936.1"/>
    <property type="molecule type" value="Genomic_DNA"/>
</dbReference>
<evidence type="ECO:0000313" key="3">
    <source>
        <dbReference type="Proteomes" id="UP001182556"/>
    </source>
</evidence>
<keyword evidence="3" id="KW-1185">Reference proteome</keyword>
<evidence type="ECO:0000313" key="2">
    <source>
        <dbReference type="EMBL" id="KAK1921936.1"/>
    </source>
</evidence>
<feature type="region of interest" description="Disordered" evidence="1">
    <location>
        <begin position="147"/>
        <end position="181"/>
    </location>
</feature>
<protein>
    <submittedName>
        <fullName evidence="2">Uncharacterized protein</fullName>
    </submittedName>
</protein>
<sequence>MEKYIPDDPDFANDETVDAVVQKIGDLQPLPHLPTELFPGVAERHGFQRVPVRDVAPSVSYLEGKIPILPDTIRRGLRGMRQDFPDLSLSASGLPAHHGSPGADTLSHYVVNFTTTDALLVIGCISCHRQGVACLFASESPCLSPMTDQPMEGKGFKEPPKLKPTHRPTPKPTHKLTPNPAPIPVTPLATTAEPIGQHLAILDQWRKFGVEVEKTIVDLCQSAGKADSPTAQGVIALQTEVDSLTSELASQEANNKKPRRQLPMLVRSPSPDGESEEERSEPLKKKHRV</sequence>
<name>A0AAD9CZF2_PAPLA</name>